<evidence type="ECO:0000313" key="2">
    <source>
        <dbReference type="Proteomes" id="UP001501594"/>
    </source>
</evidence>
<sequence length="176" mass="18677">MAVQNATIVTVVGAGSAEVIASLGSLRGVEALQLGSADAESTARISAARGPYVVHDADPLEHVAAAWVEFFDDRSTLGTLELEVSVALEGFAAGERVMPDYYVVLDPESIEGTWRHWWFGALGSHGVRRVVPAPAAAWPVRRLLGRLPQAPGWAAPRDWLPGLPFVVPDRVGFGGA</sequence>
<keyword evidence="2" id="KW-1185">Reference proteome</keyword>
<gene>
    <name evidence="1" type="ORF">GCM10022256_00670</name>
</gene>
<comment type="caution">
    <text evidence="1">The sequence shown here is derived from an EMBL/GenBank/DDBJ whole genome shotgun (WGS) entry which is preliminary data.</text>
</comment>
<evidence type="ECO:0000313" key="1">
    <source>
        <dbReference type="EMBL" id="GAA4264455.1"/>
    </source>
</evidence>
<dbReference type="RefSeq" id="WP_344793053.1">
    <property type="nucleotide sequence ID" value="NZ_BAABAU010000001.1"/>
</dbReference>
<accession>A0ABP8DWX4</accession>
<name>A0ABP8DWX4_9MICO</name>
<reference evidence="2" key="1">
    <citation type="journal article" date="2019" name="Int. J. Syst. Evol. Microbiol.">
        <title>The Global Catalogue of Microorganisms (GCM) 10K type strain sequencing project: providing services to taxonomists for standard genome sequencing and annotation.</title>
        <authorList>
            <consortium name="The Broad Institute Genomics Platform"/>
            <consortium name="The Broad Institute Genome Sequencing Center for Infectious Disease"/>
            <person name="Wu L."/>
            <person name="Ma J."/>
        </authorList>
    </citation>
    <scope>NUCLEOTIDE SEQUENCE [LARGE SCALE GENOMIC DNA]</scope>
    <source>
        <strain evidence="2">JCM 17442</strain>
    </source>
</reference>
<organism evidence="1 2">
    <name type="scientific">Frondihabitans peucedani</name>
    <dbReference type="NCBI Taxonomy" id="598626"/>
    <lineage>
        <taxon>Bacteria</taxon>
        <taxon>Bacillati</taxon>
        <taxon>Actinomycetota</taxon>
        <taxon>Actinomycetes</taxon>
        <taxon>Micrococcales</taxon>
        <taxon>Microbacteriaceae</taxon>
        <taxon>Frondihabitans</taxon>
    </lineage>
</organism>
<protein>
    <submittedName>
        <fullName evidence="1">Uncharacterized protein</fullName>
    </submittedName>
</protein>
<dbReference type="Proteomes" id="UP001501594">
    <property type="component" value="Unassembled WGS sequence"/>
</dbReference>
<proteinExistence type="predicted"/>
<dbReference type="EMBL" id="BAABAU010000001">
    <property type="protein sequence ID" value="GAA4264455.1"/>
    <property type="molecule type" value="Genomic_DNA"/>
</dbReference>